<evidence type="ECO:0000256" key="1">
    <source>
        <dbReference type="SAM" id="MobiDB-lite"/>
    </source>
</evidence>
<evidence type="ECO:0000256" key="2">
    <source>
        <dbReference type="SAM" id="Phobius"/>
    </source>
</evidence>
<dbReference type="EMBL" id="KV426268">
    <property type="protein sequence ID" value="KZV83505.1"/>
    <property type="molecule type" value="Genomic_DNA"/>
</dbReference>
<organism evidence="3 4">
    <name type="scientific">Exidia glandulosa HHB12029</name>
    <dbReference type="NCBI Taxonomy" id="1314781"/>
    <lineage>
        <taxon>Eukaryota</taxon>
        <taxon>Fungi</taxon>
        <taxon>Dikarya</taxon>
        <taxon>Basidiomycota</taxon>
        <taxon>Agaricomycotina</taxon>
        <taxon>Agaricomycetes</taxon>
        <taxon>Auriculariales</taxon>
        <taxon>Exidiaceae</taxon>
        <taxon>Exidia</taxon>
    </lineage>
</organism>
<keyword evidence="2" id="KW-1133">Transmembrane helix</keyword>
<dbReference type="InParanoid" id="A0A165CZK6"/>
<keyword evidence="2" id="KW-0812">Transmembrane</keyword>
<reference evidence="3 4" key="1">
    <citation type="journal article" date="2016" name="Mol. Biol. Evol.">
        <title>Comparative Genomics of Early-Diverging Mushroom-Forming Fungi Provides Insights into the Origins of Lignocellulose Decay Capabilities.</title>
        <authorList>
            <person name="Nagy L.G."/>
            <person name="Riley R."/>
            <person name="Tritt A."/>
            <person name="Adam C."/>
            <person name="Daum C."/>
            <person name="Floudas D."/>
            <person name="Sun H."/>
            <person name="Yadav J.S."/>
            <person name="Pangilinan J."/>
            <person name="Larsson K.H."/>
            <person name="Matsuura K."/>
            <person name="Barry K."/>
            <person name="Labutti K."/>
            <person name="Kuo R."/>
            <person name="Ohm R.A."/>
            <person name="Bhattacharya S.S."/>
            <person name="Shirouzu T."/>
            <person name="Yoshinaga Y."/>
            <person name="Martin F.M."/>
            <person name="Grigoriev I.V."/>
            <person name="Hibbett D.S."/>
        </authorList>
    </citation>
    <scope>NUCLEOTIDE SEQUENCE [LARGE SCALE GENOMIC DNA]</scope>
    <source>
        <strain evidence="3 4">HHB12029</strain>
    </source>
</reference>
<keyword evidence="4" id="KW-1185">Reference proteome</keyword>
<accession>A0A165CZK6</accession>
<feature type="compositionally biased region" description="Basic residues" evidence="1">
    <location>
        <begin position="102"/>
        <end position="114"/>
    </location>
</feature>
<dbReference type="Proteomes" id="UP000077266">
    <property type="component" value="Unassembled WGS sequence"/>
</dbReference>
<gene>
    <name evidence="3" type="ORF">EXIGLDRAFT_311825</name>
</gene>
<evidence type="ECO:0000313" key="3">
    <source>
        <dbReference type="EMBL" id="KZV83505.1"/>
    </source>
</evidence>
<feature type="transmembrane region" description="Helical" evidence="2">
    <location>
        <begin position="183"/>
        <end position="204"/>
    </location>
</feature>
<dbReference type="AlphaFoldDB" id="A0A165CZK6"/>
<sequence>MGRATARAKRRRPSRHRPTTLARLLRRLLTCTLNRPRASSAANPNPNPSRRVSSTRPPPRRRKRRIGTNAYHHRQPNPTRSSLPPHRLQISVLQHPNLNPRTRTRSVRPRRSSRSQRQCASSQCRSSRRGTSRRCYKRMPLRRGRWVCLSLYVLYGAIGARLRGKAPSSYTLTAHIIPCHRRYPSLVFALALALSCSSSVPFPQVTQACACFYVTHCYLLPPPLFFFLSPGVYVGCFRTNCLLLESRNLKLREKRMVSGGIDVWKADQT</sequence>
<proteinExistence type="predicted"/>
<feature type="compositionally biased region" description="Low complexity" evidence="1">
    <location>
        <begin position="34"/>
        <end position="55"/>
    </location>
</feature>
<feature type="compositionally biased region" description="Basic residues" evidence="1">
    <location>
        <begin position="58"/>
        <end position="75"/>
    </location>
</feature>
<feature type="transmembrane region" description="Helical" evidence="2">
    <location>
        <begin position="144"/>
        <end position="162"/>
    </location>
</feature>
<name>A0A165CZK6_EXIGL</name>
<feature type="compositionally biased region" description="Low complexity" evidence="1">
    <location>
        <begin position="115"/>
        <end position="125"/>
    </location>
</feature>
<evidence type="ECO:0000313" key="4">
    <source>
        <dbReference type="Proteomes" id="UP000077266"/>
    </source>
</evidence>
<keyword evidence="2" id="KW-0472">Membrane</keyword>
<feature type="region of interest" description="Disordered" evidence="1">
    <location>
        <begin position="34"/>
        <end position="125"/>
    </location>
</feature>
<protein>
    <submittedName>
        <fullName evidence="3">Uncharacterized protein</fullName>
    </submittedName>
</protein>